<comment type="caution">
    <text evidence="3">The sequence shown here is derived from an EMBL/GenBank/DDBJ whole genome shotgun (WGS) entry which is preliminary data.</text>
</comment>
<dbReference type="EMBL" id="RJVU01011283">
    <property type="protein sequence ID" value="ROL53373.1"/>
    <property type="molecule type" value="Genomic_DNA"/>
</dbReference>
<sequence>MRGDKPVRTNGGAETRRPSYPGDQRVKHAKRATKIWVKVAMGIAYFLCVSVAAFFLAIYYVFFWKPDPSSNATNIINRSCHPG</sequence>
<feature type="region of interest" description="Disordered" evidence="1">
    <location>
        <begin position="1"/>
        <end position="25"/>
    </location>
</feature>
<organism evidence="3 4">
    <name type="scientific">Anabarilius grahami</name>
    <name type="common">Kanglang fish</name>
    <name type="synonym">Barilius grahami</name>
    <dbReference type="NCBI Taxonomy" id="495550"/>
    <lineage>
        <taxon>Eukaryota</taxon>
        <taxon>Metazoa</taxon>
        <taxon>Chordata</taxon>
        <taxon>Craniata</taxon>
        <taxon>Vertebrata</taxon>
        <taxon>Euteleostomi</taxon>
        <taxon>Actinopterygii</taxon>
        <taxon>Neopterygii</taxon>
        <taxon>Teleostei</taxon>
        <taxon>Ostariophysi</taxon>
        <taxon>Cypriniformes</taxon>
        <taxon>Xenocyprididae</taxon>
        <taxon>Xenocypridinae</taxon>
        <taxon>Xenocypridinae incertae sedis</taxon>
        <taxon>Anabarilius</taxon>
    </lineage>
</organism>
<gene>
    <name evidence="3" type="ORF">DPX16_20483</name>
</gene>
<evidence type="ECO:0000313" key="4">
    <source>
        <dbReference type="Proteomes" id="UP000281406"/>
    </source>
</evidence>
<dbReference type="Proteomes" id="UP000281406">
    <property type="component" value="Unassembled WGS sequence"/>
</dbReference>
<feature type="transmembrane region" description="Helical" evidence="2">
    <location>
        <begin position="35"/>
        <end position="62"/>
    </location>
</feature>
<dbReference type="PANTHER" id="PTHR34929:SF1">
    <property type="entry name" value="INAF MOTIF CONTAINING 2"/>
    <property type="match status" value="1"/>
</dbReference>
<protein>
    <submittedName>
        <fullName evidence="3">Putative transmembrane protein INAFM2</fullName>
    </submittedName>
</protein>
<keyword evidence="2" id="KW-0472">Membrane</keyword>
<dbReference type="InterPro" id="IPR029162">
    <property type="entry name" value="InaF-motif"/>
</dbReference>
<dbReference type="AlphaFoldDB" id="A0A3N0Z4Z3"/>
<name>A0A3N0Z4Z3_ANAGA</name>
<dbReference type="OrthoDB" id="8113027at2759"/>
<evidence type="ECO:0000313" key="3">
    <source>
        <dbReference type="EMBL" id="ROL53373.1"/>
    </source>
</evidence>
<evidence type="ECO:0000256" key="2">
    <source>
        <dbReference type="SAM" id="Phobius"/>
    </source>
</evidence>
<accession>A0A3N0Z4Z3</accession>
<reference evidence="3 4" key="1">
    <citation type="submission" date="2018-10" db="EMBL/GenBank/DDBJ databases">
        <title>Genome assembly for a Yunnan-Guizhou Plateau 3E fish, Anabarilius grahami (Regan), and its evolutionary and genetic applications.</title>
        <authorList>
            <person name="Jiang W."/>
        </authorList>
    </citation>
    <scope>NUCLEOTIDE SEQUENCE [LARGE SCALE GENOMIC DNA]</scope>
    <source>
        <strain evidence="3">AG-KIZ</strain>
        <tissue evidence="3">Muscle</tissue>
    </source>
</reference>
<keyword evidence="2 3" id="KW-0812">Transmembrane</keyword>
<keyword evidence="2" id="KW-1133">Transmembrane helix</keyword>
<proteinExistence type="predicted"/>
<evidence type="ECO:0000256" key="1">
    <source>
        <dbReference type="SAM" id="MobiDB-lite"/>
    </source>
</evidence>
<keyword evidence="4" id="KW-1185">Reference proteome</keyword>
<dbReference type="PANTHER" id="PTHR34929">
    <property type="entry name" value="ZGC:153157"/>
    <property type="match status" value="1"/>
</dbReference>
<dbReference type="Pfam" id="PF15018">
    <property type="entry name" value="InaF-motif"/>
    <property type="match status" value="1"/>
</dbReference>